<dbReference type="EMBL" id="JBHEZX010000004">
    <property type="protein sequence ID" value="MFC1409743.1"/>
    <property type="molecule type" value="Genomic_DNA"/>
</dbReference>
<evidence type="ECO:0000256" key="1">
    <source>
        <dbReference type="SAM" id="MobiDB-lite"/>
    </source>
</evidence>
<sequence>MREHGPGLGVAAQVLPHLRRQQLADLHALGRPGPRERAQHHQRLVRGPPLDITADVGQDARLPQPVGELRVAAELLAQRGRAGQLAGQGPARVAGQRVLPVGAGDGVPVPRLRAARPVAPHGAGELPRPCQLPGRARGPQQRQQFLDRQLLGQVEGGVVRDALPAPPQGRRQRHRLGAAGTERHTVQDVPADRVAQLAHVERHGVPLRLVAAQHPQPDRERRLRPQQPAQPARRRRLHAERAQPGRGPPCLRGLGQLQQAGQRPPVPDRPVHATRPPSE</sequence>
<organism evidence="2 3">
    <name type="scientific">Streptacidiphilus alkalitolerans</name>
    <dbReference type="NCBI Taxonomy" id="3342712"/>
    <lineage>
        <taxon>Bacteria</taxon>
        <taxon>Bacillati</taxon>
        <taxon>Actinomycetota</taxon>
        <taxon>Actinomycetes</taxon>
        <taxon>Kitasatosporales</taxon>
        <taxon>Streptomycetaceae</taxon>
        <taxon>Streptacidiphilus</taxon>
    </lineage>
</organism>
<feature type="region of interest" description="Disordered" evidence="1">
    <location>
        <begin position="213"/>
        <end position="279"/>
    </location>
</feature>
<feature type="region of interest" description="Disordered" evidence="1">
    <location>
        <begin position="119"/>
        <end position="139"/>
    </location>
</feature>
<keyword evidence="3" id="KW-1185">Reference proteome</keyword>
<evidence type="ECO:0000313" key="3">
    <source>
        <dbReference type="Proteomes" id="UP001592582"/>
    </source>
</evidence>
<dbReference type="RefSeq" id="WP_380506073.1">
    <property type="nucleotide sequence ID" value="NZ_JBHEZX010000004.1"/>
</dbReference>
<feature type="compositionally biased region" description="Low complexity" evidence="1">
    <location>
        <begin position="244"/>
        <end position="263"/>
    </location>
</feature>
<comment type="caution">
    <text evidence="2">The sequence shown here is derived from an EMBL/GenBank/DDBJ whole genome shotgun (WGS) entry which is preliminary data.</text>
</comment>
<feature type="region of interest" description="Disordered" evidence="1">
    <location>
        <begin position="160"/>
        <end position="190"/>
    </location>
</feature>
<gene>
    <name evidence="2" type="ORF">ACEZDG_10665</name>
</gene>
<reference evidence="2 3" key="1">
    <citation type="submission" date="2024-09" db="EMBL/GenBank/DDBJ databases">
        <authorList>
            <person name="Lee S.D."/>
        </authorList>
    </citation>
    <scope>NUCLEOTIDE SEQUENCE [LARGE SCALE GENOMIC DNA]</scope>
    <source>
        <strain evidence="2 3">N1-1</strain>
    </source>
</reference>
<accession>A0ABV6V7S5</accession>
<name>A0ABV6V7S5_9ACTN</name>
<dbReference type="Proteomes" id="UP001592582">
    <property type="component" value="Unassembled WGS sequence"/>
</dbReference>
<proteinExistence type="predicted"/>
<protein>
    <submittedName>
        <fullName evidence="2">Uncharacterized protein</fullName>
    </submittedName>
</protein>
<evidence type="ECO:0000313" key="2">
    <source>
        <dbReference type="EMBL" id="MFC1409743.1"/>
    </source>
</evidence>